<sequence>MNSRNEFSNYIQELLSPLGDIQLGKFFGGTALRCDGIQFCMIMKNRLYFRVSKNNLASYLNYDSHPFSYLTKKGRVNVKSYYEVPADILDDQECLLSWAQQAVTASQSK</sequence>
<organism evidence="2 3">
    <name type="scientific">Kiloniella antarctica</name>
    <dbReference type="NCBI Taxonomy" id="1550907"/>
    <lineage>
        <taxon>Bacteria</taxon>
        <taxon>Pseudomonadati</taxon>
        <taxon>Pseudomonadota</taxon>
        <taxon>Alphaproteobacteria</taxon>
        <taxon>Rhodospirillales</taxon>
        <taxon>Kiloniellaceae</taxon>
        <taxon>Kiloniella</taxon>
    </lineage>
</organism>
<gene>
    <name evidence="2" type="ORF">ACFSKO_18500</name>
</gene>
<keyword evidence="3" id="KW-1185">Reference proteome</keyword>
<evidence type="ECO:0000313" key="2">
    <source>
        <dbReference type="EMBL" id="MFD2207613.1"/>
    </source>
</evidence>
<reference evidence="3" key="1">
    <citation type="journal article" date="2019" name="Int. J. Syst. Evol. Microbiol.">
        <title>The Global Catalogue of Microorganisms (GCM) 10K type strain sequencing project: providing services to taxonomists for standard genome sequencing and annotation.</title>
        <authorList>
            <consortium name="The Broad Institute Genomics Platform"/>
            <consortium name="The Broad Institute Genome Sequencing Center for Infectious Disease"/>
            <person name="Wu L."/>
            <person name="Ma J."/>
        </authorList>
    </citation>
    <scope>NUCLEOTIDE SEQUENCE [LARGE SCALE GENOMIC DNA]</scope>
    <source>
        <strain evidence="3">CGMCC 4.7192</strain>
    </source>
</reference>
<evidence type="ECO:0000259" key="1">
    <source>
        <dbReference type="Pfam" id="PF04993"/>
    </source>
</evidence>
<dbReference type="Proteomes" id="UP001597294">
    <property type="component" value="Unassembled WGS sequence"/>
</dbReference>
<protein>
    <submittedName>
        <fullName evidence="2">TfoX/Sxy family protein</fullName>
    </submittedName>
</protein>
<dbReference type="SUPFAM" id="SSF159894">
    <property type="entry name" value="YgaC/TfoX-N like"/>
    <property type="match status" value="1"/>
</dbReference>
<proteinExistence type="predicted"/>
<dbReference type="EMBL" id="JBHUII010000011">
    <property type="protein sequence ID" value="MFD2207613.1"/>
    <property type="molecule type" value="Genomic_DNA"/>
</dbReference>
<dbReference type="InterPro" id="IPR007076">
    <property type="entry name" value="TfoX_N"/>
</dbReference>
<dbReference type="RefSeq" id="WP_380254404.1">
    <property type="nucleotide sequence ID" value="NZ_JBHUII010000011.1"/>
</dbReference>
<dbReference type="Gene3D" id="3.30.1460.30">
    <property type="entry name" value="YgaC/TfoX-N like chaperone"/>
    <property type="match status" value="1"/>
</dbReference>
<feature type="domain" description="TfoX N-terminal" evidence="1">
    <location>
        <begin position="13"/>
        <end position="105"/>
    </location>
</feature>
<evidence type="ECO:0000313" key="3">
    <source>
        <dbReference type="Proteomes" id="UP001597294"/>
    </source>
</evidence>
<dbReference type="Pfam" id="PF04993">
    <property type="entry name" value="TfoX_N"/>
    <property type="match status" value="1"/>
</dbReference>
<accession>A0ABW5BN68</accession>
<comment type="caution">
    <text evidence="2">The sequence shown here is derived from an EMBL/GenBank/DDBJ whole genome shotgun (WGS) entry which is preliminary data.</text>
</comment>
<name>A0ABW5BN68_9PROT</name>